<evidence type="ECO:0000313" key="2">
    <source>
        <dbReference type="Proteomes" id="UP000054524"/>
    </source>
</evidence>
<gene>
    <name evidence="1" type="ORF">NESG_01696</name>
</gene>
<reference evidence="1 2" key="1">
    <citation type="journal article" date="2014" name="Genome Announc.">
        <title>Genome Sequence of the Microsporidian Species Nematocida sp1 Strain ERTm6 (ATCC PRA-372).</title>
        <authorList>
            <person name="Bakowski M.A."/>
            <person name="Priest M."/>
            <person name="Young S."/>
            <person name="Cuomo C.A."/>
            <person name="Troemel E.R."/>
        </authorList>
    </citation>
    <scope>NUCLEOTIDE SEQUENCE [LARGE SCALE GENOMIC DNA]</scope>
    <source>
        <strain evidence="1 2">ERTm6</strain>
    </source>
</reference>
<name>A0A086J0P7_NEMA1</name>
<protein>
    <submittedName>
        <fullName evidence="1">Uncharacterized protein</fullName>
    </submittedName>
</protein>
<dbReference type="HOGENOM" id="CLU_624182_0_0_1"/>
<organism evidence="1 2">
    <name type="scientific">Nematocida ausubeli (strain ATCC PRA-371 / ERTm2)</name>
    <name type="common">Nematode killer fungus</name>
    <dbReference type="NCBI Taxonomy" id="1913371"/>
    <lineage>
        <taxon>Eukaryota</taxon>
        <taxon>Fungi</taxon>
        <taxon>Fungi incertae sedis</taxon>
        <taxon>Microsporidia</taxon>
        <taxon>Nematocida</taxon>
    </lineage>
</organism>
<dbReference type="RefSeq" id="XP_052904270.1">
    <property type="nucleotide sequence ID" value="XM_053049320.1"/>
</dbReference>
<sequence length="439" mass="49674">MEGIRQEQINASSNQEGPMHGAFAILEVHAGWVFVSKGSTTNKWPLQKQYKSFTTNAHLLKRGAFIGHTYENTLYLVRYLKGKEDPLVGTIESYALFDASIFYIAGKTVTAIDISTGEKKVVIENDEIIGTAQILLCENTLLLISEKIIHRLELNTSAYTKLRLRVTLDPNTAKVSKLKGQIQLVVSCEKGNVYIFEATKMEIVRSMKYFGAPISTIGFWHPEPALLFVLTTAGELMNVDCLNNRVIKKHAFPIDDYKRVVPLKGMGMAFISSNKITMYSPYTNSIRTIYRSRANGSVSFISLIVLDDAPREKVLSEMKMSEGKGMGYKAADYIMANGNFPTFEKKGTPGEKEPTEKIPVERPIRLDVEYSKNCNIHDGSDGKNVSANDRYLEYAQDMFYMHKSFERFKESVHKIHADVLKEVFQMKKRLDKIEESLLK</sequence>
<dbReference type="OrthoDB" id="2186484at2759"/>
<accession>A0A086J0P7</accession>
<dbReference type="SUPFAM" id="SSF69322">
    <property type="entry name" value="Tricorn protease domain 2"/>
    <property type="match status" value="1"/>
</dbReference>
<comment type="caution">
    <text evidence="1">The sequence shown here is derived from an EMBL/GenBank/DDBJ whole genome shotgun (WGS) entry which is preliminary data.</text>
</comment>
<dbReference type="Proteomes" id="UP000054524">
    <property type="component" value="Unassembled WGS sequence"/>
</dbReference>
<evidence type="ECO:0000313" key="1">
    <source>
        <dbReference type="EMBL" id="KFG25715.1"/>
    </source>
</evidence>
<dbReference type="AlphaFoldDB" id="A0A086J0P7"/>
<dbReference type="EMBL" id="AKIJ01000004">
    <property type="protein sequence ID" value="KFG25715.1"/>
    <property type="molecule type" value="Genomic_DNA"/>
</dbReference>
<proteinExistence type="predicted"/>
<dbReference type="GeneID" id="77676669"/>
<keyword evidence="2" id="KW-1185">Reference proteome</keyword>